<accession>A0A4Y2GK55</accession>
<evidence type="ECO:0000313" key="2">
    <source>
        <dbReference type="EMBL" id="GBM54222.1"/>
    </source>
</evidence>
<dbReference type="Proteomes" id="UP000499080">
    <property type="component" value="Unassembled WGS sequence"/>
</dbReference>
<keyword evidence="1" id="KW-0812">Transmembrane</keyword>
<proteinExistence type="predicted"/>
<keyword evidence="3" id="KW-1185">Reference proteome</keyword>
<feature type="transmembrane region" description="Helical" evidence="1">
    <location>
        <begin position="35"/>
        <end position="56"/>
    </location>
</feature>
<sequence length="183" mass="20899">MQSRQRGKYNLERLRTYAGCHGYCRRPGNVIHDGNSICILHSFVIVLVLYFCILAPRDCVISPDNFCFICGEYTVKSQQGNISDFMKKVYFACFKLKLGDQDKHGFLTRTLGAFGENYNDLSKILDTINHQEHRWIFCGDFKILIMLLGQQAGYTIIPSPYGCRTVELETSIGPNRTGHFEVP</sequence>
<comment type="caution">
    <text evidence="2">The sequence shown here is derived from an EMBL/GenBank/DDBJ whole genome shotgun (WGS) entry which is preliminary data.</text>
</comment>
<dbReference type="EMBL" id="BGPR01001449">
    <property type="protein sequence ID" value="GBM54222.1"/>
    <property type="molecule type" value="Genomic_DNA"/>
</dbReference>
<keyword evidence="1" id="KW-1133">Transmembrane helix</keyword>
<organism evidence="2 3">
    <name type="scientific">Araneus ventricosus</name>
    <name type="common">Orbweaver spider</name>
    <name type="synonym">Epeira ventricosa</name>
    <dbReference type="NCBI Taxonomy" id="182803"/>
    <lineage>
        <taxon>Eukaryota</taxon>
        <taxon>Metazoa</taxon>
        <taxon>Ecdysozoa</taxon>
        <taxon>Arthropoda</taxon>
        <taxon>Chelicerata</taxon>
        <taxon>Arachnida</taxon>
        <taxon>Araneae</taxon>
        <taxon>Araneomorphae</taxon>
        <taxon>Entelegynae</taxon>
        <taxon>Araneoidea</taxon>
        <taxon>Araneidae</taxon>
        <taxon>Araneus</taxon>
    </lineage>
</organism>
<evidence type="ECO:0000313" key="3">
    <source>
        <dbReference type="Proteomes" id="UP000499080"/>
    </source>
</evidence>
<dbReference type="AlphaFoldDB" id="A0A4Y2GK55"/>
<name>A0A4Y2GK55_ARAVE</name>
<gene>
    <name evidence="2" type="ORF">AVEN_142272_1</name>
</gene>
<keyword evidence="1" id="KW-0472">Membrane</keyword>
<reference evidence="2 3" key="1">
    <citation type="journal article" date="2019" name="Sci. Rep.">
        <title>Orb-weaving spider Araneus ventricosus genome elucidates the spidroin gene catalogue.</title>
        <authorList>
            <person name="Kono N."/>
            <person name="Nakamura H."/>
            <person name="Ohtoshi R."/>
            <person name="Moran D.A.P."/>
            <person name="Shinohara A."/>
            <person name="Yoshida Y."/>
            <person name="Fujiwara M."/>
            <person name="Mori M."/>
            <person name="Tomita M."/>
            <person name="Arakawa K."/>
        </authorList>
    </citation>
    <scope>NUCLEOTIDE SEQUENCE [LARGE SCALE GENOMIC DNA]</scope>
</reference>
<evidence type="ECO:0000256" key="1">
    <source>
        <dbReference type="SAM" id="Phobius"/>
    </source>
</evidence>
<protein>
    <submittedName>
        <fullName evidence="2">Uncharacterized protein</fullName>
    </submittedName>
</protein>